<evidence type="ECO:0000313" key="2">
    <source>
        <dbReference type="Proteomes" id="UP000050761"/>
    </source>
</evidence>
<dbReference type="Proteomes" id="UP000050761">
    <property type="component" value="Unassembled WGS sequence"/>
</dbReference>
<evidence type="ECO:0000313" key="1">
    <source>
        <dbReference type="EMBL" id="VDP00969.1"/>
    </source>
</evidence>
<keyword evidence="2" id="KW-1185">Reference proteome</keyword>
<gene>
    <name evidence="1" type="ORF">HPBE_LOCUS14840</name>
</gene>
<organism evidence="2 3">
    <name type="scientific">Heligmosomoides polygyrus</name>
    <name type="common">Parasitic roundworm</name>
    <dbReference type="NCBI Taxonomy" id="6339"/>
    <lineage>
        <taxon>Eukaryota</taxon>
        <taxon>Metazoa</taxon>
        <taxon>Ecdysozoa</taxon>
        <taxon>Nematoda</taxon>
        <taxon>Chromadorea</taxon>
        <taxon>Rhabditida</taxon>
        <taxon>Rhabditina</taxon>
        <taxon>Rhabditomorpha</taxon>
        <taxon>Strongyloidea</taxon>
        <taxon>Heligmosomidae</taxon>
        <taxon>Heligmosomoides</taxon>
    </lineage>
</organism>
<reference evidence="1 2" key="1">
    <citation type="submission" date="2018-11" db="EMBL/GenBank/DDBJ databases">
        <authorList>
            <consortium name="Pathogen Informatics"/>
        </authorList>
    </citation>
    <scope>NUCLEOTIDE SEQUENCE [LARGE SCALE GENOMIC DNA]</scope>
</reference>
<dbReference type="AlphaFoldDB" id="A0A183G115"/>
<dbReference type="WBParaSite" id="HPBE_0001483901-mRNA-1">
    <property type="protein sequence ID" value="HPBE_0001483901-mRNA-1"/>
    <property type="gene ID" value="HPBE_0001483901"/>
</dbReference>
<name>A0A183G115_HELPZ</name>
<sequence length="96" mass="10464">MSSRIRRAGHAVRLADARLTFIGCIARDVKRTLGPAYWSDFFVKALNERYDVFVFLERGGPIGAFLHATGMNGDVAGTHSSNSMMIEKTGDTGDAL</sequence>
<evidence type="ECO:0000313" key="3">
    <source>
        <dbReference type="WBParaSite" id="HPBE_0001483901-mRNA-1"/>
    </source>
</evidence>
<dbReference type="EMBL" id="UZAH01028563">
    <property type="protein sequence ID" value="VDP00969.1"/>
    <property type="molecule type" value="Genomic_DNA"/>
</dbReference>
<proteinExistence type="predicted"/>
<accession>A0A183G115</accession>
<accession>A0A3P8DJY1</accession>
<protein>
    <submittedName>
        <fullName evidence="3">GNAT family N-acetyltransferase</fullName>
    </submittedName>
</protein>
<reference evidence="3" key="2">
    <citation type="submission" date="2019-09" db="UniProtKB">
        <authorList>
            <consortium name="WormBaseParasite"/>
        </authorList>
    </citation>
    <scope>IDENTIFICATION</scope>
</reference>